<dbReference type="CDD" id="cd00616">
    <property type="entry name" value="AHBA_syn"/>
    <property type="match status" value="1"/>
</dbReference>
<dbReference type="EMBL" id="WSTA01000004">
    <property type="protein sequence ID" value="MWB97266.1"/>
    <property type="molecule type" value="Genomic_DNA"/>
</dbReference>
<comment type="caution">
    <text evidence="5">The sequence shown here is derived from an EMBL/GenBank/DDBJ whole genome shotgun (WGS) entry which is preliminary data.</text>
</comment>
<evidence type="ECO:0000313" key="6">
    <source>
        <dbReference type="Proteomes" id="UP000438182"/>
    </source>
</evidence>
<feature type="active site" description="Proton acceptor" evidence="2">
    <location>
        <position position="192"/>
    </location>
</feature>
<feature type="modified residue" description="N6-(pyridoxal phosphate)lysine" evidence="3">
    <location>
        <position position="192"/>
    </location>
</feature>
<organism evidence="5 6">
    <name type="scientific">Agromyces seonyuensis</name>
    <dbReference type="NCBI Taxonomy" id="2662446"/>
    <lineage>
        <taxon>Bacteria</taxon>
        <taxon>Bacillati</taxon>
        <taxon>Actinomycetota</taxon>
        <taxon>Actinomycetes</taxon>
        <taxon>Micrococcales</taxon>
        <taxon>Microbacteriaceae</taxon>
        <taxon>Agromyces</taxon>
    </lineage>
</organism>
<comment type="similarity">
    <text evidence="4">Belongs to the DegT/DnrJ/EryC1 family.</text>
</comment>
<gene>
    <name evidence="5" type="ORF">GB864_01630</name>
</gene>
<dbReference type="InterPro" id="IPR015421">
    <property type="entry name" value="PyrdxlP-dep_Trfase_major"/>
</dbReference>
<dbReference type="AlphaFoldDB" id="A0A6I4NS59"/>
<dbReference type="PANTHER" id="PTHR30244:SF34">
    <property type="entry name" value="DTDP-4-AMINO-4,6-DIDEOXYGALACTOSE TRANSAMINASE"/>
    <property type="match status" value="1"/>
</dbReference>
<sequence>MTLQPDARQFDLIPVAKPLIGEEERAAVDRVLASGMLAQGPEVAAFEREFAERFTPGRPVVAVNSGTSGLHLGLLAIGIGPGDEVVVPSFTFAATANAVVLAGATPVFADIDPVTFCIDPEAVAALLTPRTAAVVPVHLFGQPADMAALAALQREHGFRVFEDAAQAHGATLGGAPVGTFGDGGMFSLYPTKNMTAGEGGMVVLADEESARRVRLLRNQGMERQYENEVVGFNARMTDLHAAIGRVQLTKVDAWTAQRRANAAFLDAALAGIVTTPAVRPEATHVYHQYTIRVPEDRDGFVAALREEHGVGSGVYYPIPAHRLPSLREHAGADLPQTDLAAAEVVSLPVHPSVGADDLERIAAAVAAVAGAGA</sequence>
<keyword evidence="3 4" id="KW-0663">Pyridoxal phosphate</keyword>
<dbReference type="GO" id="GO:0000271">
    <property type="term" value="P:polysaccharide biosynthetic process"/>
    <property type="evidence" value="ECO:0007669"/>
    <property type="project" value="TreeGrafter"/>
</dbReference>
<evidence type="ECO:0000256" key="4">
    <source>
        <dbReference type="RuleBase" id="RU004508"/>
    </source>
</evidence>
<comment type="cofactor">
    <cofactor evidence="1">
        <name>pyridoxal 5'-phosphate</name>
        <dbReference type="ChEBI" id="CHEBI:597326"/>
    </cofactor>
</comment>
<protein>
    <submittedName>
        <fullName evidence="5">Aminotransferase class I/II-fold pyridoxal phosphate-dependent enzyme</fullName>
    </submittedName>
</protein>
<accession>A0A6I4NS59</accession>
<proteinExistence type="inferred from homology"/>
<reference evidence="5 6" key="1">
    <citation type="submission" date="2019-12" db="EMBL/GenBank/DDBJ databases">
        <authorList>
            <person name="Kim Y.S."/>
        </authorList>
    </citation>
    <scope>NUCLEOTIDE SEQUENCE [LARGE SCALE GENOMIC DNA]</scope>
    <source>
        <strain evidence="5 6">MMS17-SY077</strain>
    </source>
</reference>
<dbReference type="Gene3D" id="3.40.640.10">
    <property type="entry name" value="Type I PLP-dependent aspartate aminotransferase-like (Major domain)"/>
    <property type="match status" value="1"/>
</dbReference>
<dbReference type="InterPro" id="IPR015422">
    <property type="entry name" value="PyrdxlP-dep_Trfase_small"/>
</dbReference>
<dbReference type="Pfam" id="PF01041">
    <property type="entry name" value="DegT_DnrJ_EryC1"/>
    <property type="match status" value="1"/>
</dbReference>
<dbReference type="PANTHER" id="PTHR30244">
    <property type="entry name" value="TRANSAMINASE"/>
    <property type="match status" value="1"/>
</dbReference>
<keyword evidence="5" id="KW-0808">Transferase</keyword>
<dbReference type="InterPro" id="IPR015424">
    <property type="entry name" value="PyrdxlP-dep_Trfase"/>
</dbReference>
<dbReference type="GO" id="GO:0030170">
    <property type="term" value="F:pyridoxal phosphate binding"/>
    <property type="evidence" value="ECO:0007669"/>
    <property type="project" value="TreeGrafter"/>
</dbReference>
<dbReference type="GO" id="GO:0008483">
    <property type="term" value="F:transaminase activity"/>
    <property type="evidence" value="ECO:0007669"/>
    <property type="project" value="UniProtKB-KW"/>
</dbReference>
<name>A0A6I4NS59_9MICO</name>
<keyword evidence="6" id="KW-1185">Reference proteome</keyword>
<dbReference type="PIRSF" id="PIRSF000390">
    <property type="entry name" value="PLP_StrS"/>
    <property type="match status" value="1"/>
</dbReference>
<evidence type="ECO:0000256" key="3">
    <source>
        <dbReference type="PIRSR" id="PIRSR000390-2"/>
    </source>
</evidence>
<evidence type="ECO:0000256" key="2">
    <source>
        <dbReference type="PIRSR" id="PIRSR000390-1"/>
    </source>
</evidence>
<keyword evidence="5" id="KW-0032">Aminotransferase</keyword>
<dbReference type="RefSeq" id="WP_160422575.1">
    <property type="nucleotide sequence ID" value="NZ_WSTA01000004.1"/>
</dbReference>
<dbReference type="Proteomes" id="UP000438182">
    <property type="component" value="Unassembled WGS sequence"/>
</dbReference>
<dbReference type="Gene3D" id="3.90.1150.10">
    <property type="entry name" value="Aspartate Aminotransferase, domain 1"/>
    <property type="match status" value="1"/>
</dbReference>
<dbReference type="SUPFAM" id="SSF53383">
    <property type="entry name" value="PLP-dependent transferases"/>
    <property type="match status" value="1"/>
</dbReference>
<evidence type="ECO:0000256" key="1">
    <source>
        <dbReference type="ARBA" id="ARBA00001933"/>
    </source>
</evidence>
<dbReference type="InterPro" id="IPR000653">
    <property type="entry name" value="DegT/StrS_aminotransferase"/>
</dbReference>
<evidence type="ECO:0000313" key="5">
    <source>
        <dbReference type="EMBL" id="MWB97266.1"/>
    </source>
</evidence>